<dbReference type="InterPro" id="IPR037143">
    <property type="entry name" value="4-PPantetheinyl_Trfase_dom_sf"/>
</dbReference>
<dbReference type="RefSeq" id="WP_068655339.1">
    <property type="nucleotide sequence ID" value="NZ_CP017770.1"/>
</dbReference>
<dbReference type="Pfam" id="PF01648">
    <property type="entry name" value="ACPS"/>
    <property type="match status" value="1"/>
</dbReference>
<keyword evidence="4" id="KW-0479">Metal-binding</keyword>
<dbReference type="Gene3D" id="3.90.470.20">
    <property type="entry name" value="4'-phosphopantetheinyl transferase domain"/>
    <property type="match status" value="2"/>
</dbReference>
<keyword evidence="5" id="KW-0460">Magnesium</keyword>
<sequence length="228" mass="26359">MQSIAIVHIPADIRPDYLTLFLDSVSEERRQKFTRFIHKEDAYRSLVGELLIRTILSRQLDVSHKELRFDYNSYGKPMLSNYPQICFNISHSGKWVTIAWGNHGQCLGIDIEEIKQMDLQFAANLFTPQENWKLASYSGGRQLDYFYQLWTLKESYMKAIGKGLSIPLDSFSIVCNNIGEWFSPEAKGFHFKSFRIDSSHILSVCSNSEAFPDHIQEITLSELYDSLL</sequence>
<dbReference type="NCBIfam" id="TIGR00556">
    <property type="entry name" value="pantethn_trn"/>
    <property type="match status" value="1"/>
</dbReference>
<keyword evidence="6" id="KW-0045">Antibiotic biosynthesis</keyword>
<organism evidence="9 10">
    <name type="scientific">Paenibacillus crassostreae</name>
    <dbReference type="NCBI Taxonomy" id="1763538"/>
    <lineage>
        <taxon>Bacteria</taxon>
        <taxon>Bacillati</taxon>
        <taxon>Bacillota</taxon>
        <taxon>Bacilli</taxon>
        <taxon>Bacillales</taxon>
        <taxon>Paenibacillaceae</taxon>
        <taxon>Paenibacillus</taxon>
    </lineage>
</organism>
<evidence type="ECO:0000256" key="6">
    <source>
        <dbReference type="ARBA" id="ARBA00023194"/>
    </source>
</evidence>
<evidence type="ECO:0000259" key="8">
    <source>
        <dbReference type="Pfam" id="PF22624"/>
    </source>
</evidence>
<reference evidence="9 10" key="1">
    <citation type="submission" date="2016-02" db="EMBL/GenBank/DDBJ databases">
        <title>Paenibacillus sp. LPB0068, isolated from Crassostrea gigas.</title>
        <authorList>
            <person name="Shin S.-K."/>
            <person name="Yi H."/>
        </authorList>
    </citation>
    <scope>NUCLEOTIDE SEQUENCE [LARGE SCALE GENOMIC DNA]</scope>
    <source>
        <strain evidence="9 10">LPB0068</strain>
    </source>
</reference>
<evidence type="ECO:0000313" key="9">
    <source>
        <dbReference type="EMBL" id="OAB76540.1"/>
    </source>
</evidence>
<evidence type="ECO:0000259" key="7">
    <source>
        <dbReference type="Pfam" id="PF01648"/>
    </source>
</evidence>
<dbReference type="SUPFAM" id="SSF56214">
    <property type="entry name" value="4'-phosphopantetheinyl transferase"/>
    <property type="match status" value="2"/>
</dbReference>
<evidence type="ECO:0000256" key="3">
    <source>
        <dbReference type="ARBA" id="ARBA00022679"/>
    </source>
</evidence>
<dbReference type="GO" id="GO:0006633">
    <property type="term" value="P:fatty acid biosynthetic process"/>
    <property type="evidence" value="ECO:0007669"/>
    <property type="project" value="InterPro"/>
</dbReference>
<evidence type="ECO:0000256" key="4">
    <source>
        <dbReference type="ARBA" id="ARBA00022723"/>
    </source>
</evidence>
<comment type="similarity">
    <text evidence="2">Belongs to the P-Pant transferase superfamily. Gsp/Sfp/HetI/AcpT family.</text>
</comment>
<comment type="caution">
    <text evidence="9">The sequence shown here is derived from an EMBL/GenBank/DDBJ whole genome shotgun (WGS) entry which is preliminary data.</text>
</comment>
<feature type="domain" description="4'-phosphopantetheinyl transferase" evidence="7">
    <location>
        <begin position="107"/>
        <end position="183"/>
    </location>
</feature>
<gene>
    <name evidence="9" type="ORF">PNBC_03815</name>
</gene>
<keyword evidence="10" id="KW-1185">Reference proteome</keyword>
<dbReference type="GO" id="GO:0008897">
    <property type="term" value="F:holo-[acyl-carrier-protein] synthase activity"/>
    <property type="evidence" value="ECO:0007669"/>
    <property type="project" value="InterPro"/>
</dbReference>
<evidence type="ECO:0000256" key="5">
    <source>
        <dbReference type="ARBA" id="ARBA00022842"/>
    </source>
</evidence>
<keyword evidence="3" id="KW-0808">Transferase</keyword>
<protein>
    <submittedName>
        <fullName evidence="9">Uncharacterized protein</fullName>
    </submittedName>
</protein>
<evidence type="ECO:0000313" key="10">
    <source>
        <dbReference type="Proteomes" id="UP000077134"/>
    </source>
</evidence>
<evidence type="ECO:0000256" key="1">
    <source>
        <dbReference type="ARBA" id="ARBA00001946"/>
    </source>
</evidence>
<feature type="domain" description="4'-phosphopantetheinyl transferase N-terminal" evidence="8">
    <location>
        <begin position="18"/>
        <end position="99"/>
    </location>
</feature>
<comment type="cofactor">
    <cofactor evidence="1">
        <name>Mg(2+)</name>
        <dbReference type="ChEBI" id="CHEBI:18420"/>
    </cofactor>
</comment>
<dbReference type="InterPro" id="IPR050559">
    <property type="entry name" value="P-Pant_transferase_sf"/>
</dbReference>
<dbReference type="GO" id="GO:0005829">
    <property type="term" value="C:cytosol"/>
    <property type="evidence" value="ECO:0007669"/>
    <property type="project" value="TreeGrafter"/>
</dbReference>
<dbReference type="InterPro" id="IPR004568">
    <property type="entry name" value="Ppantetheine-prot_Trfase_dom"/>
</dbReference>
<dbReference type="Proteomes" id="UP000077134">
    <property type="component" value="Unassembled WGS sequence"/>
</dbReference>
<dbReference type="EMBL" id="LSFN01000005">
    <property type="protein sequence ID" value="OAB76540.1"/>
    <property type="molecule type" value="Genomic_DNA"/>
</dbReference>
<dbReference type="KEGG" id="pcx:LPB68_20925"/>
<dbReference type="PANTHER" id="PTHR12215">
    <property type="entry name" value="PHOSPHOPANTETHEINE TRANSFERASE"/>
    <property type="match status" value="1"/>
</dbReference>
<dbReference type="Pfam" id="PF22624">
    <property type="entry name" value="AASDHPPT_N"/>
    <property type="match status" value="1"/>
</dbReference>
<dbReference type="AlphaFoldDB" id="A0A167FGN3"/>
<evidence type="ECO:0000256" key="2">
    <source>
        <dbReference type="ARBA" id="ARBA00010990"/>
    </source>
</evidence>
<dbReference type="GO" id="GO:0019878">
    <property type="term" value="P:lysine biosynthetic process via aminoadipic acid"/>
    <property type="evidence" value="ECO:0007669"/>
    <property type="project" value="TreeGrafter"/>
</dbReference>
<proteinExistence type="inferred from homology"/>
<accession>A0A167FGN3</accession>
<dbReference type="GO" id="GO:0017000">
    <property type="term" value="P:antibiotic biosynthetic process"/>
    <property type="evidence" value="ECO:0007669"/>
    <property type="project" value="UniProtKB-KW"/>
</dbReference>
<dbReference type="OrthoDB" id="9808281at2"/>
<dbReference type="PANTHER" id="PTHR12215:SF10">
    <property type="entry name" value="L-AMINOADIPATE-SEMIALDEHYDE DEHYDROGENASE-PHOSPHOPANTETHEINYL TRANSFERASE"/>
    <property type="match status" value="1"/>
</dbReference>
<dbReference type="STRING" id="1763538.LPB68_20925"/>
<name>A0A167FGN3_9BACL</name>
<dbReference type="GO" id="GO:0000287">
    <property type="term" value="F:magnesium ion binding"/>
    <property type="evidence" value="ECO:0007669"/>
    <property type="project" value="InterPro"/>
</dbReference>
<dbReference type="InterPro" id="IPR008278">
    <property type="entry name" value="4-PPantetheinyl_Trfase_dom"/>
</dbReference>
<dbReference type="InterPro" id="IPR055066">
    <property type="entry name" value="AASDHPPT_N"/>
</dbReference>